<dbReference type="PRINTS" id="PR01407">
    <property type="entry name" value="BUTYPHLNCDUF"/>
</dbReference>
<dbReference type="InterPro" id="IPR013320">
    <property type="entry name" value="ConA-like_dom_sf"/>
</dbReference>
<keyword evidence="1 3" id="KW-0479">Metal-binding</keyword>
<dbReference type="Gene3D" id="3.30.160.60">
    <property type="entry name" value="Classic Zinc Finger"/>
    <property type="match status" value="1"/>
</dbReference>
<feature type="domain" description="B box-type" evidence="4">
    <location>
        <begin position="23"/>
        <end position="61"/>
    </location>
</feature>
<keyword evidence="1 3" id="KW-0863">Zinc-finger</keyword>
<dbReference type="SUPFAM" id="SSF57845">
    <property type="entry name" value="B-box zinc-binding domain"/>
    <property type="match status" value="1"/>
</dbReference>
<dbReference type="Pfam" id="PF00643">
    <property type="entry name" value="zf-B_box"/>
    <property type="match status" value="1"/>
</dbReference>
<dbReference type="EMBL" id="JAROKS010000001">
    <property type="protein sequence ID" value="KAK1807012.1"/>
    <property type="molecule type" value="Genomic_DNA"/>
</dbReference>
<sequence>MCTRMSLHASLTSNKSRIFSSECDACTHVNEIRLYCVNCNETVCDSCLINGSHRNHRYLTLQDAVKNQLEKIKDQSKKVKTNVKKFHDINEIVLRAEKEVQLMYDKTKKNIIAQYSELQTLLEQNHEQAFLLLEAERGSVEYTLSRLAEDGDCYQQYSMDMQENIKTLRMKEKTESPTSLLEEINALEMSLETMEEYYFTLNEKLNSHGVRLKAMQDSVQKLFKKNEKILPRPWEFSKAITFDPDEKHKDLTISEDKTQVFLRGSSTKHSKDRRAASANILASQSFTTGKHYWEVDVGGSQNWSVGVAVHNKIKNGVDYYLGNNKRSWVLESDEGDLRARHDNYVSIVKEASVQRLGVFVDCDKGRVRFYDVSTGNVLHTFIIRFKGAVCPAFSLRDQAYSTAQLHICRLTPRDVHYASREGSIDSGTYDMNDVGHGGSTDTSL</sequence>
<dbReference type="PROSITE" id="PS50188">
    <property type="entry name" value="B302_SPRY"/>
    <property type="match status" value="1"/>
</dbReference>
<keyword evidence="2" id="KW-0862">Zinc</keyword>
<dbReference type="InterPro" id="IPR003877">
    <property type="entry name" value="SPRY_dom"/>
</dbReference>
<evidence type="ECO:0000313" key="7">
    <source>
        <dbReference type="Proteomes" id="UP001239994"/>
    </source>
</evidence>
<keyword evidence="7" id="KW-1185">Reference proteome</keyword>
<comment type="caution">
    <text evidence="6">The sequence shown here is derived from an EMBL/GenBank/DDBJ whole genome shotgun (WGS) entry which is preliminary data.</text>
</comment>
<evidence type="ECO:0000313" key="6">
    <source>
        <dbReference type="EMBL" id="KAK1807012.1"/>
    </source>
</evidence>
<gene>
    <name evidence="6" type="ORF">P4O66_004852</name>
</gene>
<organism evidence="6 7">
    <name type="scientific">Electrophorus voltai</name>
    <dbReference type="NCBI Taxonomy" id="2609070"/>
    <lineage>
        <taxon>Eukaryota</taxon>
        <taxon>Metazoa</taxon>
        <taxon>Chordata</taxon>
        <taxon>Craniata</taxon>
        <taxon>Vertebrata</taxon>
        <taxon>Euteleostomi</taxon>
        <taxon>Actinopterygii</taxon>
        <taxon>Neopterygii</taxon>
        <taxon>Teleostei</taxon>
        <taxon>Ostariophysi</taxon>
        <taxon>Gymnotiformes</taxon>
        <taxon>Gymnotoidei</taxon>
        <taxon>Gymnotidae</taxon>
        <taxon>Electrophorus</taxon>
    </lineage>
</organism>
<accession>A0AAD8ZX90</accession>
<dbReference type="InterPro" id="IPR001870">
    <property type="entry name" value="B30.2/SPRY"/>
</dbReference>
<protein>
    <recommendedName>
        <fullName evidence="8">B box-type domain-containing protein</fullName>
    </recommendedName>
</protein>
<evidence type="ECO:0000256" key="3">
    <source>
        <dbReference type="PROSITE-ProRule" id="PRU00024"/>
    </source>
</evidence>
<dbReference type="Proteomes" id="UP001239994">
    <property type="component" value="Unassembled WGS sequence"/>
</dbReference>
<dbReference type="InterPro" id="IPR043136">
    <property type="entry name" value="B30.2/SPRY_sf"/>
</dbReference>
<dbReference type="AlphaFoldDB" id="A0AAD8ZX90"/>
<dbReference type="SMART" id="SM00449">
    <property type="entry name" value="SPRY"/>
    <property type="match status" value="1"/>
</dbReference>
<reference evidence="6" key="1">
    <citation type="submission" date="2023-03" db="EMBL/GenBank/DDBJ databases">
        <title>Electrophorus voltai genome.</title>
        <authorList>
            <person name="Bian C."/>
        </authorList>
    </citation>
    <scope>NUCLEOTIDE SEQUENCE</scope>
    <source>
        <strain evidence="6">CB-2022</strain>
        <tissue evidence="6">Muscle</tissue>
    </source>
</reference>
<dbReference type="CDD" id="cd19756">
    <property type="entry name" value="Bbox2"/>
    <property type="match status" value="1"/>
</dbReference>
<dbReference type="InterPro" id="IPR003879">
    <property type="entry name" value="Butyrophylin_SPRY"/>
</dbReference>
<evidence type="ECO:0000259" key="5">
    <source>
        <dbReference type="PROSITE" id="PS50188"/>
    </source>
</evidence>
<dbReference type="PROSITE" id="PS50119">
    <property type="entry name" value="ZF_BBOX"/>
    <property type="match status" value="1"/>
</dbReference>
<evidence type="ECO:0000259" key="4">
    <source>
        <dbReference type="PROSITE" id="PS50119"/>
    </source>
</evidence>
<dbReference type="PANTHER" id="PTHR24103">
    <property type="entry name" value="E3 UBIQUITIN-PROTEIN LIGASE TRIM"/>
    <property type="match status" value="1"/>
</dbReference>
<proteinExistence type="predicted"/>
<feature type="domain" description="B30.2/SPRY" evidence="5">
    <location>
        <begin position="218"/>
        <end position="412"/>
    </location>
</feature>
<dbReference type="InterPro" id="IPR000315">
    <property type="entry name" value="Znf_B-box"/>
</dbReference>
<name>A0AAD8ZX90_9TELE</name>
<evidence type="ECO:0000256" key="2">
    <source>
        <dbReference type="ARBA" id="ARBA00022833"/>
    </source>
</evidence>
<dbReference type="Gene3D" id="2.60.120.920">
    <property type="match status" value="1"/>
</dbReference>
<evidence type="ECO:0008006" key="8">
    <source>
        <dbReference type="Google" id="ProtNLM"/>
    </source>
</evidence>
<dbReference type="GO" id="GO:0008270">
    <property type="term" value="F:zinc ion binding"/>
    <property type="evidence" value="ECO:0007669"/>
    <property type="project" value="UniProtKB-KW"/>
</dbReference>
<evidence type="ECO:0000256" key="1">
    <source>
        <dbReference type="ARBA" id="ARBA00022771"/>
    </source>
</evidence>
<dbReference type="Pfam" id="PF00622">
    <property type="entry name" value="SPRY"/>
    <property type="match status" value="1"/>
</dbReference>
<dbReference type="InterPro" id="IPR050143">
    <property type="entry name" value="TRIM/RBCC"/>
</dbReference>
<dbReference type="SUPFAM" id="SSF49899">
    <property type="entry name" value="Concanavalin A-like lectins/glucanases"/>
    <property type="match status" value="1"/>
</dbReference>